<dbReference type="AlphaFoldDB" id="A0A1I6FUN2"/>
<keyword evidence="1" id="KW-1133">Transmembrane helix</keyword>
<reference evidence="2 3" key="1">
    <citation type="submission" date="2016-10" db="EMBL/GenBank/DDBJ databases">
        <authorList>
            <person name="de Groot N.N."/>
        </authorList>
    </citation>
    <scope>NUCLEOTIDE SEQUENCE [LARGE SCALE GENOMIC DNA]</scope>
    <source>
        <strain evidence="2 3">DSM 21019</strain>
    </source>
</reference>
<keyword evidence="1" id="KW-0472">Membrane</keyword>
<keyword evidence="1" id="KW-0812">Transmembrane</keyword>
<protein>
    <submittedName>
        <fullName evidence="2">Uncharacterized protein</fullName>
    </submittedName>
</protein>
<name>A0A1I6FUN2_9FLAO</name>
<gene>
    <name evidence="2" type="ORF">SAMN04490243_0699</name>
</gene>
<evidence type="ECO:0000313" key="3">
    <source>
        <dbReference type="Proteomes" id="UP000199534"/>
    </source>
</evidence>
<dbReference type="RefSeq" id="WP_262501540.1">
    <property type="nucleotide sequence ID" value="NZ_FOYQ01000001.1"/>
</dbReference>
<proteinExistence type="predicted"/>
<evidence type="ECO:0000256" key="1">
    <source>
        <dbReference type="SAM" id="Phobius"/>
    </source>
</evidence>
<dbReference type="Proteomes" id="UP000199534">
    <property type="component" value="Unassembled WGS sequence"/>
</dbReference>
<organism evidence="2 3">
    <name type="scientific">Robiginitalea myxolifaciens</name>
    <dbReference type="NCBI Taxonomy" id="400055"/>
    <lineage>
        <taxon>Bacteria</taxon>
        <taxon>Pseudomonadati</taxon>
        <taxon>Bacteroidota</taxon>
        <taxon>Flavobacteriia</taxon>
        <taxon>Flavobacteriales</taxon>
        <taxon>Flavobacteriaceae</taxon>
        <taxon>Robiginitalea</taxon>
    </lineage>
</organism>
<dbReference type="EMBL" id="FOYQ01000001">
    <property type="protein sequence ID" value="SFR33596.1"/>
    <property type="molecule type" value="Genomic_DNA"/>
</dbReference>
<feature type="transmembrane region" description="Helical" evidence="1">
    <location>
        <begin position="15"/>
        <end position="41"/>
    </location>
</feature>
<evidence type="ECO:0000313" key="2">
    <source>
        <dbReference type="EMBL" id="SFR33596.1"/>
    </source>
</evidence>
<sequence>MENNISAGTRVLNGFLRIMVGTLIVVLGAVVVCMILAALGVF</sequence>
<accession>A0A1I6FUN2</accession>
<keyword evidence="3" id="KW-1185">Reference proteome</keyword>